<dbReference type="InterPro" id="IPR000182">
    <property type="entry name" value="GNAT_dom"/>
</dbReference>
<reference evidence="2" key="1">
    <citation type="journal article" date="2014" name="Int. J. Syst. Evol. Microbiol.">
        <title>Complete genome sequence of Corynebacterium casei LMG S-19264T (=DSM 44701T), isolated from a smear-ripened cheese.</title>
        <authorList>
            <consortium name="US DOE Joint Genome Institute (JGI-PGF)"/>
            <person name="Walter F."/>
            <person name="Albersmeier A."/>
            <person name="Kalinowski J."/>
            <person name="Ruckert C."/>
        </authorList>
    </citation>
    <scope>NUCLEOTIDE SEQUENCE</scope>
    <source>
        <strain evidence="2">CGMCC 1.15760</strain>
    </source>
</reference>
<evidence type="ECO:0000259" key="1">
    <source>
        <dbReference type="PROSITE" id="PS51186"/>
    </source>
</evidence>
<protein>
    <submittedName>
        <fullName evidence="2">N-acetyltransferase</fullName>
    </submittedName>
</protein>
<dbReference type="SUPFAM" id="SSF55729">
    <property type="entry name" value="Acyl-CoA N-acyltransferases (Nat)"/>
    <property type="match status" value="1"/>
</dbReference>
<dbReference type="PROSITE" id="PS51186">
    <property type="entry name" value="GNAT"/>
    <property type="match status" value="1"/>
</dbReference>
<dbReference type="PANTHER" id="PTHR43610:SF1">
    <property type="entry name" value="N-ACETYLTRANSFERASE DOMAIN-CONTAINING PROTEIN"/>
    <property type="match status" value="1"/>
</dbReference>
<dbReference type="Gene3D" id="3.40.630.30">
    <property type="match status" value="1"/>
</dbReference>
<accession>A0A917LI38</accession>
<feature type="domain" description="N-acetyltransferase" evidence="1">
    <location>
        <begin position="6"/>
        <end position="168"/>
    </location>
</feature>
<organism evidence="2 3">
    <name type="scientific">Lysinibacillus alkalisoli</name>
    <dbReference type="NCBI Taxonomy" id="1911548"/>
    <lineage>
        <taxon>Bacteria</taxon>
        <taxon>Bacillati</taxon>
        <taxon>Bacillota</taxon>
        <taxon>Bacilli</taxon>
        <taxon>Bacillales</taxon>
        <taxon>Bacillaceae</taxon>
        <taxon>Lysinibacillus</taxon>
    </lineage>
</organism>
<dbReference type="GO" id="GO:0016747">
    <property type="term" value="F:acyltransferase activity, transferring groups other than amino-acyl groups"/>
    <property type="evidence" value="ECO:0007669"/>
    <property type="project" value="InterPro"/>
</dbReference>
<gene>
    <name evidence="2" type="ORF">GCM10007425_20480</name>
</gene>
<reference evidence="2" key="2">
    <citation type="submission" date="2020-09" db="EMBL/GenBank/DDBJ databases">
        <authorList>
            <person name="Sun Q."/>
            <person name="Zhou Y."/>
        </authorList>
    </citation>
    <scope>NUCLEOTIDE SEQUENCE</scope>
    <source>
        <strain evidence="2">CGMCC 1.15760</strain>
    </source>
</reference>
<dbReference type="EMBL" id="BMJT01000006">
    <property type="protein sequence ID" value="GGG25759.1"/>
    <property type="molecule type" value="Genomic_DNA"/>
</dbReference>
<sequence>MENTIVRLEEMATEHVDGIWEVADYPEIWTYLSVTLNSLSRVKAYVNEVKADEKAFVIIDQATNKIVGSTRFMDIKEGHRTAEIGATWLTPAAWRTSINTNTKLVLLHYAFEVWGLQRVTIKTDAENIRSRTAIERIGGIFEGILRNHMIRKDGTSRDTAMYSIIATEWPEIKRKLGEQYEKNV</sequence>
<evidence type="ECO:0000313" key="2">
    <source>
        <dbReference type="EMBL" id="GGG25759.1"/>
    </source>
</evidence>
<dbReference type="PANTHER" id="PTHR43610">
    <property type="entry name" value="BLL6696 PROTEIN"/>
    <property type="match status" value="1"/>
</dbReference>
<proteinExistence type="predicted"/>
<evidence type="ECO:0000313" key="3">
    <source>
        <dbReference type="Proteomes" id="UP000616608"/>
    </source>
</evidence>
<dbReference type="AlphaFoldDB" id="A0A917LI38"/>
<keyword evidence="3" id="KW-1185">Reference proteome</keyword>
<dbReference type="Pfam" id="PF13302">
    <property type="entry name" value="Acetyltransf_3"/>
    <property type="match status" value="1"/>
</dbReference>
<dbReference type="RefSeq" id="WP_188614957.1">
    <property type="nucleotide sequence ID" value="NZ_BMJT01000006.1"/>
</dbReference>
<dbReference type="Proteomes" id="UP000616608">
    <property type="component" value="Unassembled WGS sequence"/>
</dbReference>
<comment type="caution">
    <text evidence="2">The sequence shown here is derived from an EMBL/GenBank/DDBJ whole genome shotgun (WGS) entry which is preliminary data.</text>
</comment>
<name>A0A917LI38_9BACI</name>
<dbReference type="InterPro" id="IPR016181">
    <property type="entry name" value="Acyl_CoA_acyltransferase"/>
</dbReference>